<dbReference type="AlphaFoldDB" id="A0AAU8DQ43"/>
<sequence length="301" mass="33406">MVEEQVPERLRGRLKLWKAVGDELLFVVDVDEESEVHDFVSAWVRAMDGYEAMLSTKNHEMMESGASSPPLNSMKTKGGAFVATFPEPDYEIVVAHSPSEATSDLDPILLNERLKEHPSPGNLQDFLGTSIDTGFRVSARASQRYFTLSLEVAWAFAQHLKTQTNEPVSNMVLLEEIALKGVWGGRAYPLFAIDRAATDSYNQAMQRMQNVPHLKAMDICNLAESCHSDKAWPSLIHFPASTFPAFTGNKDRLESAQTRISERTDRSAEGDELRELSTEAFSADEDVSNMRVQAPPADGSP</sequence>
<accession>A0AAU8DQ43</accession>
<name>A0AAU8DQ43_9ACTN</name>
<dbReference type="RefSeq" id="WP_353649723.1">
    <property type="nucleotide sequence ID" value="NZ_CP159218.1"/>
</dbReference>
<gene>
    <name evidence="2" type="ORF">ABLG96_01830</name>
</gene>
<organism evidence="2">
    <name type="scientific">Nakamurella sp. A5-74</name>
    <dbReference type="NCBI Taxonomy" id="3158264"/>
    <lineage>
        <taxon>Bacteria</taxon>
        <taxon>Bacillati</taxon>
        <taxon>Actinomycetota</taxon>
        <taxon>Actinomycetes</taxon>
        <taxon>Nakamurellales</taxon>
        <taxon>Nakamurellaceae</taxon>
        <taxon>Nakamurella</taxon>
    </lineage>
</organism>
<evidence type="ECO:0000313" key="2">
    <source>
        <dbReference type="EMBL" id="XCG64110.1"/>
    </source>
</evidence>
<evidence type="ECO:0000256" key="1">
    <source>
        <dbReference type="SAM" id="MobiDB-lite"/>
    </source>
</evidence>
<feature type="compositionally biased region" description="Basic and acidic residues" evidence="1">
    <location>
        <begin position="257"/>
        <end position="277"/>
    </location>
</feature>
<feature type="region of interest" description="Disordered" evidence="1">
    <location>
        <begin position="257"/>
        <end position="301"/>
    </location>
</feature>
<reference evidence="2" key="1">
    <citation type="submission" date="2024-05" db="EMBL/GenBank/DDBJ databases">
        <authorList>
            <person name="Cai S.Y."/>
            <person name="Jin L.M."/>
            <person name="Li H.R."/>
        </authorList>
    </citation>
    <scope>NUCLEOTIDE SEQUENCE</scope>
    <source>
        <strain evidence="2">A5-74</strain>
    </source>
</reference>
<proteinExistence type="predicted"/>
<dbReference type="EMBL" id="CP159218">
    <property type="protein sequence ID" value="XCG64110.1"/>
    <property type="molecule type" value="Genomic_DNA"/>
</dbReference>
<protein>
    <submittedName>
        <fullName evidence="2">Uncharacterized protein</fullName>
    </submittedName>
</protein>